<evidence type="ECO:0000313" key="3">
    <source>
        <dbReference type="Proteomes" id="UP000006643"/>
    </source>
</evidence>
<dbReference type="eggNOG" id="ENOG502SM1N">
    <property type="taxonomic scope" value="Eukaryota"/>
</dbReference>
<evidence type="ECO:0000313" key="2">
    <source>
        <dbReference type="EMBL" id="EEY58936.1"/>
    </source>
</evidence>
<keyword evidence="1" id="KW-0732">Signal</keyword>
<dbReference type="Proteomes" id="UP000006643">
    <property type="component" value="Unassembled WGS sequence"/>
</dbReference>
<name>D0NHL1_PHYIT</name>
<dbReference type="InParanoid" id="D0NHL1"/>
<organism evidence="2 3">
    <name type="scientific">Phytophthora infestans (strain T30-4)</name>
    <name type="common">Potato late blight agent</name>
    <dbReference type="NCBI Taxonomy" id="403677"/>
    <lineage>
        <taxon>Eukaryota</taxon>
        <taxon>Sar</taxon>
        <taxon>Stramenopiles</taxon>
        <taxon>Oomycota</taxon>
        <taxon>Peronosporomycetes</taxon>
        <taxon>Peronosporales</taxon>
        <taxon>Peronosporaceae</taxon>
        <taxon>Phytophthora</taxon>
    </lineage>
</organism>
<reference evidence="3" key="1">
    <citation type="journal article" date="2009" name="Nature">
        <title>Genome sequence and analysis of the Irish potato famine pathogen Phytophthora infestans.</title>
        <authorList>
            <consortium name="The Broad Institute Genome Sequencing Platform"/>
            <person name="Haas B.J."/>
            <person name="Kamoun S."/>
            <person name="Zody M.C."/>
            <person name="Jiang R.H."/>
            <person name="Handsaker R.E."/>
            <person name="Cano L.M."/>
            <person name="Grabherr M."/>
            <person name="Kodira C.D."/>
            <person name="Raffaele S."/>
            <person name="Torto-Alalibo T."/>
            <person name="Bozkurt T.O."/>
            <person name="Ah-Fong A.M."/>
            <person name="Alvarado L."/>
            <person name="Anderson V.L."/>
            <person name="Armstrong M.R."/>
            <person name="Avrova A."/>
            <person name="Baxter L."/>
            <person name="Beynon J."/>
            <person name="Boevink P.C."/>
            <person name="Bollmann S.R."/>
            <person name="Bos J.I."/>
            <person name="Bulone V."/>
            <person name="Cai G."/>
            <person name="Cakir C."/>
            <person name="Carrington J.C."/>
            <person name="Chawner M."/>
            <person name="Conti L."/>
            <person name="Costanzo S."/>
            <person name="Ewan R."/>
            <person name="Fahlgren N."/>
            <person name="Fischbach M.A."/>
            <person name="Fugelstad J."/>
            <person name="Gilroy E.M."/>
            <person name="Gnerre S."/>
            <person name="Green P.J."/>
            <person name="Grenville-Briggs L.J."/>
            <person name="Griffith J."/>
            <person name="Grunwald N.J."/>
            <person name="Horn K."/>
            <person name="Horner N.R."/>
            <person name="Hu C.H."/>
            <person name="Huitema E."/>
            <person name="Jeong D.H."/>
            <person name="Jones A.M."/>
            <person name="Jones J.D."/>
            <person name="Jones R.W."/>
            <person name="Karlsson E.K."/>
            <person name="Kunjeti S.G."/>
            <person name="Lamour K."/>
            <person name="Liu Z."/>
            <person name="Ma L."/>
            <person name="Maclean D."/>
            <person name="Chibucos M.C."/>
            <person name="McDonald H."/>
            <person name="McWalters J."/>
            <person name="Meijer H.J."/>
            <person name="Morgan W."/>
            <person name="Morris P.F."/>
            <person name="Munro C.A."/>
            <person name="O'Neill K."/>
            <person name="Ospina-Giraldo M."/>
            <person name="Pinzon A."/>
            <person name="Pritchard L."/>
            <person name="Ramsahoye B."/>
            <person name="Ren Q."/>
            <person name="Restrepo S."/>
            <person name="Roy S."/>
            <person name="Sadanandom A."/>
            <person name="Savidor A."/>
            <person name="Schornack S."/>
            <person name="Schwartz D.C."/>
            <person name="Schumann U.D."/>
            <person name="Schwessinger B."/>
            <person name="Seyer L."/>
            <person name="Sharpe T."/>
            <person name="Silvar C."/>
            <person name="Song J."/>
            <person name="Studholme D.J."/>
            <person name="Sykes S."/>
            <person name="Thines M."/>
            <person name="van de Vondervoort P.J."/>
            <person name="Phuntumart V."/>
            <person name="Wawra S."/>
            <person name="Weide R."/>
            <person name="Win J."/>
            <person name="Young C."/>
            <person name="Zhou S."/>
            <person name="Fry W."/>
            <person name="Meyers B.C."/>
            <person name="van West P."/>
            <person name="Ristaino J."/>
            <person name="Govers F."/>
            <person name="Birch P.R."/>
            <person name="Whisson S.C."/>
            <person name="Judelson H.S."/>
            <person name="Nusbaum C."/>
        </authorList>
    </citation>
    <scope>NUCLEOTIDE SEQUENCE [LARGE SCALE GENOMIC DNA]</scope>
    <source>
        <strain evidence="3">T30-4</strain>
    </source>
</reference>
<dbReference type="OMA" id="PGPCETW"/>
<feature type="signal peptide" evidence="1">
    <location>
        <begin position="1"/>
        <end position="24"/>
    </location>
</feature>
<dbReference type="HOGENOM" id="CLU_046500_3_2_1"/>
<sequence>MKLSSTVSTTLFVFAAVGSHLVSGHGYLVQPLAKFISVNIDKTQYSSTIDSNKLFPGGSFNTHPTINIKSFLEHYKKSKYKSLKAMINDNQVLVSDDATATCGFSSPEKTSHGALNDTIYWGRNDDITMDEGFVHPGPCETWCDNTRIQQDMTCMETYNTPSGKGAAPIPIDNAKCTDAKRLTFYWIGMHGSTWQVYSKLYRDRVFFTELDETNWRLS</sequence>
<protein>
    <submittedName>
        <fullName evidence="2">Uncharacterized protein</fullName>
    </submittedName>
</protein>
<dbReference type="AlphaFoldDB" id="D0NHL1"/>
<dbReference type="VEuPathDB" id="FungiDB:PITG_11946"/>
<dbReference type="STRING" id="403677.D0NHL1"/>
<dbReference type="RefSeq" id="XP_002901409.1">
    <property type="nucleotide sequence ID" value="XM_002901363.1"/>
</dbReference>
<accession>D0NHL1</accession>
<dbReference type="EMBL" id="DS028138">
    <property type="protein sequence ID" value="EEY58936.1"/>
    <property type="molecule type" value="Genomic_DNA"/>
</dbReference>
<keyword evidence="3" id="KW-1185">Reference proteome</keyword>
<evidence type="ECO:0000256" key="1">
    <source>
        <dbReference type="SAM" id="SignalP"/>
    </source>
</evidence>
<feature type="chain" id="PRO_5003012440" evidence="1">
    <location>
        <begin position="25"/>
        <end position="218"/>
    </location>
</feature>
<dbReference type="GeneID" id="9470936"/>
<dbReference type="KEGG" id="pif:PITG_11946"/>
<dbReference type="OrthoDB" id="165305at2759"/>
<proteinExistence type="predicted"/>
<gene>
    <name evidence="2" type="ORF">PITG_11946</name>
</gene>